<name>A0AAE1BBC1_9GAST</name>
<comment type="caution">
    <text evidence="2">The sequence shown here is derived from an EMBL/GenBank/DDBJ whole genome shotgun (WGS) entry which is preliminary data.</text>
</comment>
<proteinExistence type="predicted"/>
<evidence type="ECO:0000313" key="3">
    <source>
        <dbReference type="Proteomes" id="UP001283361"/>
    </source>
</evidence>
<dbReference type="AlphaFoldDB" id="A0AAE1BBC1"/>
<accession>A0AAE1BBC1</accession>
<feature type="compositionally biased region" description="Polar residues" evidence="1">
    <location>
        <begin position="47"/>
        <end position="60"/>
    </location>
</feature>
<keyword evidence="3" id="KW-1185">Reference proteome</keyword>
<evidence type="ECO:0000256" key="1">
    <source>
        <dbReference type="SAM" id="MobiDB-lite"/>
    </source>
</evidence>
<dbReference type="Proteomes" id="UP001283361">
    <property type="component" value="Unassembled WGS sequence"/>
</dbReference>
<dbReference type="EMBL" id="JAWDGP010000241">
    <property type="protein sequence ID" value="KAK3802361.1"/>
    <property type="molecule type" value="Genomic_DNA"/>
</dbReference>
<gene>
    <name evidence="2" type="ORF">RRG08_034507</name>
</gene>
<evidence type="ECO:0000313" key="2">
    <source>
        <dbReference type="EMBL" id="KAK3802361.1"/>
    </source>
</evidence>
<protein>
    <submittedName>
        <fullName evidence="2">Uncharacterized protein</fullName>
    </submittedName>
</protein>
<sequence>MIVLYKARQTAAILDLSGYLTAFGLPEFPYKISILAQSEATTQRFMLSRSRSLPSNNDQALEQDHVMEPTGSANG</sequence>
<organism evidence="2 3">
    <name type="scientific">Elysia crispata</name>
    <name type="common">lettuce slug</name>
    <dbReference type="NCBI Taxonomy" id="231223"/>
    <lineage>
        <taxon>Eukaryota</taxon>
        <taxon>Metazoa</taxon>
        <taxon>Spiralia</taxon>
        <taxon>Lophotrochozoa</taxon>
        <taxon>Mollusca</taxon>
        <taxon>Gastropoda</taxon>
        <taxon>Heterobranchia</taxon>
        <taxon>Euthyneura</taxon>
        <taxon>Panpulmonata</taxon>
        <taxon>Sacoglossa</taxon>
        <taxon>Placobranchoidea</taxon>
        <taxon>Plakobranchidae</taxon>
        <taxon>Elysia</taxon>
    </lineage>
</organism>
<reference evidence="2" key="1">
    <citation type="journal article" date="2023" name="G3 (Bethesda)">
        <title>A reference genome for the long-term kleptoplast-retaining sea slug Elysia crispata morphotype clarki.</title>
        <authorList>
            <person name="Eastman K.E."/>
            <person name="Pendleton A.L."/>
            <person name="Shaikh M.A."/>
            <person name="Suttiyut T."/>
            <person name="Ogas R."/>
            <person name="Tomko P."/>
            <person name="Gavelis G."/>
            <person name="Widhalm J.R."/>
            <person name="Wisecaver J.H."/>
        </authorList>
    </citation>
    <scope>NUCLEOTIDE SEQUENCE</scope>
    <source>
        <strain evidence="2">ECLA1</strain>
    </source>
</reference>
<feature type="region of interest" description="Disordered" evidence="1">
    <location>
        <begin position="47"/>
        <end position="75"/>
    </location>
</feature>